<dbReference type="AlphaFoldDB" id="A0A1G7GP02"/>
<dbReference type="OrthoDB" id="4272at2157"/>
<dbReference type="InterPro" id="IPR014272">
    <property type="entry name" value="ATPase_V0-cplx_csu"/>
</dbReference>
<proteinExistence type="inferred from homology"/>
<dbReference type="GO" id="GO:0046933">
    <property type="term" value="F:proton-transporting ATP synthase activity, rotational mechanism"/>
    <property type="evidence" value="ECO:0007669"/>
    <property type="project" value="UniProtKB-UniRule"/>
</dbReference>
<dbReference type="PANTHER" id="PTHR38682">
    <property type="entry name" value="V-TYPE ATP SYNTHASE SUBUNIT C"/>
    <property type="match status" value="1"/>
</dbReference>
<evidence type="ECO:0000256" key="1">
    <source>
        <dbReference type="ARBA" id="ARBA00006709"/>
    </source>
</evidence>
<dbReference type="InterPro" id="IPR002843">
    <property type="entry name" value="ATPase_V0-cplx_csu/dsu"/>
</dbReference>
<dbReference type="EMBL" id="FNBK01000002">
    <property type="protein sequence ID" value="SDE89885.1"/>
    <property type="molecule type" value="Genomic_DNA"/>
</dbReference>
<keyword evidence="6" id="KW-1003">Cell membrane</keyword>
<dbReference type="GO" id="GO:0005524">
    <property type="term" value="F:ATP binding"/>
    <property type="evidence" value="ECO:0007669"/>
    <property type="project" value="UniProtKB-UniRule"/>
</dbReference>
<keyword evidence="8" id="KW-1185">Reference proteome</keyword>
<dbReference type="InterPro" id="IPR035067">
    <property type="entry name" value="V-type_ATPase_csu/dsu"/>
</dbReference>
<name>A0A1G7GP02_9EURY</name>
<dbReference type="SUPFAM" id="SSF103486">
    <property type="entry name" value="V-type ATP synthase subunit C"/>
    <property type="match status" value="1"/>
</dbReference>
<evidence type="ECO:0000313" key="7">
    <source>
        <dbReference type="EMBL" id="SDE89885.1"/>
    </source>
</evidence>
<dbReference type="Proteomes" id="UP000199076">
    <property type="component" value="Unassembled WGS sequence"/>
</dbReference>
<dbReference type="GO" id="GO:0033179">
    <property type="term" value="C:proton-transporting V-type ATPase, V0 domain"/>
    <property type="evidence" value="ECO:0007669"/>
    <property type="project" value="InterPro"/>
</dbReference>
<dbReference type="GO" id="GO:0005886">
    <property type="term" value="C:plasma membrane"/>
    <property type="evidence" value="ECO:0007669"/>
    <property type="project" value="UniProtKB-SubCell"/>
</dbReference>
<dbReference type="STRING" id="660518.SAMN05216218_102126"/>
<gene>
    <name evidence="6" type="primary">atpC</name>
    <name evidence="7" type="ORF">SAMN05216218_102126</name>
</gene>
<keyword evidence="4 6" id="KW-0406">Ion transport</keyword>
<dbReference type="HAMAP" id="MF_00314">
    <property type="entry name" value="ATP_synth_C_arch"/>
    <property type="match status" value="1"/>
</dbReference>
<evidence type="ECO:0000313" key="8">
    <source>
        <dbReference type="Proteomes" id="UP000199076"/>
    </source>
</evidence>
<keyword evidence="6" id="KW-0472">Membrane</keyword>
<sequence>MSTERTAGGSNYEYVIARVRSRRAALFDDDDYRKLIRMGPGEIARFMEESEYESEMNALGARHSGVDLIEYALNRNVAKHFDDLLQWANGQLYDYVARYLRKFDVWNVKTIIRGLYAGTNPSDVETDLIRAGEFDDAFLDQLLNAGSIEELVELLEPTRFGDPLAEAYAVYEDEGVLVPLENALDRAFYEDLLTGLSGEQSRAMELYVEFLSAEVDFRNLRNAFRLARSGADLEPSEYYIEGGKLFDADEIRQLARNRDQLVEFVRSSKYGDDLEAGLDTLEAADSLIEFERALDAALLEYSGRLSNRYPLSICPVLAYVLAKEREVDNIRAIARGREGGLSTDEIENELVIL</sequence>
<comment type="subunit">
    <text evidence="6">Has multiple subunits with at least A(3), B(3), C, D, E, F, H, I and proteolipid K(x).</text>
</comment>
<dbReference type="InterPro" id="IPR044911">
    <property type="entry name" value="V-type_ATPase_csu/dsu_dom_3"/>
</dbReference>
<keyword evidence="3 6" id="KW-0375">Hydrogen ion transport</keyword>
<dbReference type="NCBIfam" id="TIGR02923">
    <property type="entry name" value="AhaC"/>
    <property type="match status" value="1"/>
</dbReference>
<comment type="similarity">
    <text evidence="1 6">Belongs to the V-ATPase V0D/AC39 subunit family.</text>
</comment>
<reference evidence="8" key="1">
    <citation type="submission" date="2016-10" db="EMBL/GenBank/DDBJ databases">
        <authorList>
            <person name="Varghese N."/>
            <person name="Submissions S."/>
        </authorList>
    </citation>
    <scope>NUCLEOTIDE SEQUENCE [LARGE SCALE GENOMIC DNA]</scope>
    <source>
        <strain evidence="8">IBRC-M 10760</strain>
    </source>
</reference>
<dbReference type="Gene3D" id="1.20.1690.10">
    <property type="entry name" value="V-type ATP synthase subunit C domain"/>
    <property type="match status" value="2"/>
</dbReference>
<comment type="function">
    <text evidence="6">Component of the A-type ATP synthase that produces ATP from ADP in the presence of a proton gradient across the membrane.</text>
</comment>
<dbReference type="NCBIfam" id="NF002265">
    <property type="entry name" value="PRK01198.1-1"/>
    <property type="match status" value="1"/>
</dbReference>
<keyword evidence="2 6" id="KW-0813">Transport</keyword>
<dbReference type="PANTHER" id="PTHR38682:SF1">
    <property type="entry name" value="V-TYPE ATP SYNTHASE SUBUNIT C"/>
    <property type="match status" value="1"/>
</dbReference>
<evidence type="ECO:0000256" key="4">
    <source>
        <dbReference type="ARBA" id="ARBA00023065"/>
    </source>
</evidence>
<dbReference type="InterPro" id="IPR036079">
    <property type="entry name" value="ATPase_csu/dsu_sf"/>
</dbReference>
<protein>
    <recommendedName>
        <fullName evidence="6">A-type ATP synthase subunit C</fullName>
    </recommendedName>
</protein>
<evidence type="ECO:0000256" key="5">
    <source>
        <dbReference type="ARBA" id="ARBA00023310"/>
    </source>
</evidence>
<dbReference type="Gene3D" id="1.10.132.50">
    <property type="entry name" value="ATP synthase (C/AC39) subunit, domain 3"/>
    <property type="match status" value="1"/>
</dbReference>
<dbReference type="GO" id="GO:0042777">
    <property type="term" value="P:proton motive force-driven plasma membrane ATP synthesis"/>
    <property type="evidence" value="ECO:0007669"/>
    <property type="project" value="UniProtKB-UniRule"/>
</dbReference>
<comment type="subcellular location">
    <subcellularLocation>
        <location evidence="6">Cell membrane</location>
        <topology evidence="6">Peripheral membrane protein</topology>
    </subcellularLocation>
</comment>
<evidence type="ECO:0000256" key="6">
    <source>
        <dbReference type="HAMAP-Rule" id="MF_00314"/>
    </source>
</evidence>
<dbReference type="InterPro" id="IPR050873">
    <property type="entry name" value="V-ATPase_V0D/AC39_subunit"/>
</dbReference>
<dbReference type="Pfam" id="PF01992">
    <property type="entry name" value="vATP-synt_AC39"/>
    <property type="match status" value="1"/>
</dbReference>
<accession>A0A1G7GP02</accession>
<dbReference type="RefSeq" id="WP_092687848.1">
    <property type="nucleotide sequence ID" value="NZ_FNBK01000002.1"/>
</dbReference>
<evidence type="ECO:0000256" key="3">
    <source>
        <dbReference type="ARBA" id="ARBA00022781"/>
    </source>
</evidence>
<dbReference type="GO" id="GO:0046961">
    <property type="term" value="F:proton-transporting ATPase activity, rotational mechanism"/>
    <property type="evidence" value="ECO:0007669"/>
    <property type="project" value="InterPro"/>
</dbReference>
<organism evidence="7 8">
    <name type="scientific">Halorientalis regularis</name>
    <dbReference type="NCBI Taxonomy" id="660518"/>
    <lineage>
        <taxon>Archaea</taxon>
        <taxon>Methanobacteriati</taxon>
        <taxon>Methanobacteriota</taxon>
        <taxon>Stenosarchaea group</taxon>
        <taxon>Halobacteria</taxon>
        <taxon>Halobacteriales</taxon>
        <taxon>Haloarculaceae</taxon>
        <taxon>Halorientalis</taxon>
    </lineage>
</organism>
<keyword evidence="5 6" id="KW-0066">ATP synthesis</keyword>
<evidence type="ECO:0000256" key="2">
    <source>
        <dbReference type="ARBA" id="ARBA00022448"/>
    </source>
</evidence>